<evidence type="ECO:0000256" key="2">
    <source>
        <dbReference type="ARBA" id="ARBA00004401"/>
    </source>
</evidence>
<feature type="region of interest" description="Disordered" evidence="15">
    <location>
        <begin position="108"/>
        <end position="135"/>
    </location>
</feature>
<evidence type="ECO:0000256" key="7">
    <source>
        <dbReference type="ARBA" id="ARBA00023136"/>
    </source>
</evidence>
<feature type="compositionally biased region" description="Polar residues" evidence="15">
    <location>
        <begin position="108"/>
        <end position="119"/>
    </location>
</feature>
<evidence type="ECO:0000256" key="11">
    <source>
        <dbReference type="ARBA" id="ARBA00023326"/>
    </source>
</evidence>
<comment type="function">
    <text evidence="12">Glucanases play a role in cell expansion during growth, in cell-cell fusion during mating, and in spore release during sporulation. This enzyme may be involved in beta-glucan degradation. Active on laminarin and lichenan.</text>
</comment>
<sequence>MASPQQRYSAVPGFAPTEGYKDFPSASQIGRRSSGYDAVMLPKPRLSIHLKYVTSYALGEESGNVLRNCRDILDVVIPTGLTTSETLYILSPSNGTCSLIPNFLSSAQSPGAPSRSSSYKDLPSPPAQQSRSTFNSSTAIPFAAGTATGAGTGVGAASMPLMSEATPRPFASNYARQNIPSEEYYPMTDQAGAGGNGGGFSAAAGQQGRSKKKWFIIGGVIGLLALIGIIVGVVVSQVNKNKDSGNSSSNSNSGSSGNGTLTTGGDPSKFDKDSRLHQSFWGFAYTPQSALPPWCGATQANVTRDIQLLSQVTTRLRLYGANCNQSALVLQAIQDTKVDMTVWLAIYVDSDESAYTSQVEAVEDALKTYGTDHVSGITVGNEYILNTAGTDSTTSSTYLSSVKVIADKIQEVNTTIQGLGLSKMLPIGTSDAGSVMSKSLGEEIDYFMANVHPWFGSVSVDDAAAWTDQFFQEFDVDKAALASNKPATYIAETGWPTQSMNASESNSGFGGPKGEATVGNLQTFLDTFVCQANTNGTQYFYFEAFDEPWKIQFGGVEPYWGLWDSERNLKDITIPTCS</sequence>
<evidence type="ECO:0000256" key="1">
    <source>
        <dbReference type="ARBA" id="ARBA00000382"/>
    </source>
</evidence>
<evidence type="ECO:0000256" key="15">
    <source>
        <dbReference type="SAM" id="MobiDB-lite"/>
    </source>
</evidence>
<dbReference type="GO" id="GO:0005576">
    <property type="term" value="C:extracellular region"/>
    <property type="evidence" value="ECO:0007669"/>
    <property type="project" value="TreeGrafter"/>
</dbReference>
<evidence type="ECO:0000256" key="4">
    <source>
        <dbReference type="ARBA" id="ARBA00012780"/>
    </source>
</evidence>
<keyword evidence="9" id="KW-0119">Carbohydrate metabolism</keyword>
<dbReference type="GO" id="GO:0042973">
    <property type="term" value="F:glucan endo-1,3-beta-D-glucosidase activity"/>
    <property type="evidence" value="ECO:0007669"/>
    <property type="project" value="UniProtKB-EC"/>
</dbReference>
<keyword evidence="16" id="KW-0812">Transmembrane</keyword>
<dbReference type="PANTHER" id="PTHR16631:SF17">
    <property type="entry name" value="GLUCAN ENDO-1,3-BETA-GLUCOSIDASE BTGC"/>
    <property type="match status" value="1"/>
</dbReference>
<name>A0A1B9H187_9TREE</name>
<dbReference type="GO" id="GO:0005886">
    <property type="term" value="C:plasma membrane"/>
    <property type="evidence" value="ECO:0007669"/>
    <property type="project" value="UniProtKB-SubCell"/>
</dbReference>
<evidence type="ECO:0000313" key="18">
    <source>
        <dbReference type="Proteomes" id="UP000092666"/>
    </source>
</evidence>
<evidence type="ECO:0000256" key="9">
    <source>
        <dbReference type="ARBA" id="ARBA00023277"/>
    </source>
</evidence>
<gene>
    <name evidence="17" type="ORF">I316_00918</name>
</gene>
<keyword evidence="11" id="KW-0624">Polysaccharide degradation</keyword>
<keyword evidence="5" id="KW-1003">Cell membrane</keyword>
<comment type="subcellular location">
    <subcellularLocation>
        <location evidence="2">Cell membrane</location>
        <topology evidence="2">Single-pass type II membrane protein</topology>
    </subcellularLocation>
</comment>
<keyword evidence="6" id="KW-0378">Hydrolase</keyword>
<organism evidence="17 18">
    <name type="scientific">Kwoniella heveanensis BCC8398</name>
    <dbReference type="NCBI Taxonomy" id="1296120"/>
    <lineage>
        <taxon>Eukaryota</taxon>
        <taxon>Fungi</taxon>
        <taxon>Dikarya</taxon>
        <taxon>Basidiomycota</taxon>
        <taxon>Agaricomycotina</taxon>
        <taxon>Tremellomycetes</taxon>
        <taxon>Tremellales</taxon>
        <taxon>Cryptococcaceae</taxon>
        <taxon>Kwoniella</taxon>
    </lineage>
</organism>
<comment type="catalytic activity">
    <reaction evidence="1">
        <text>Hydrolysis of (1-&gt;3)-beta-D-glucosidic linkages in (1-&gt;3)-beta-D-glucans.</text>
        <dbReference type="EC" id="3.2.1.39"/>
    </reaction>
</comment>
<evidence type="ECO:0000256" key="13">
    <source>
        <dbReference type="ARBA" id="ARBA00042373"/>
    </source>
</evidence>
<dbReference type="EC" id="3.2.1.39" evidence="4"/>
<dbReference type="GO" id="GO:0071555">
    <property type="term" value="P:cell wall organization"/>
    <property type="evidence" value="ECO:0007669"/>
    <property type="project" value="UniProtKB-KW"/>
</dbReference>
<evidence type="ECO:0000256" key="16">
    <source>
        <dbReference type="SAM" id="Phobius"/>
    </source>
</evidence>
<evidence type="ECO:0000256" key="3">
    <source>
        <dbReference type="ARBA" id="ARBA00008773"/>
    </source>
</evidence>
<evidence type="ECO:0000256" key="5">
    <source>
        <dbReference type="ARBA" id="ARBA00022475"/>
    </source>
</evidence>
<dbReference type="STRING" id="1296120.A0A1B9H187"/>
<evidence type="ECO:0000256" key="12">
    <source>
        <dbReference type="ARBA" id="ARBA00037649"/>
    </source>
</evidence>
<evidence type="ECO:0000313" key="17">
    <source>
        <dbReference type="EMBL" id="OCF37014.1"/>
    </source>
</evidence>
<evidence type="ECO:0000256" key="8">
    <source>
        <dbReference type="ARBA" id="ARBA00023180"/>
    </source>
</evidence>
<keyword evidence="18" id="KW-1185">Reference proteome</keyword>
<dbReference type="Gene3D" id="3.20.20.80">
    <property type="entry name" value="Glycosidases"/>
    <property type="match status" value="2"/>
</dbReference>
<keyword evidence="8" id="KW-0325">Glycoprotein</keyword>
<reference evidence="17 18" key="1">
    <citation type="submission" date="2013-07" db="EMBL/GenBank/DDBJ databases">
        <title>The Genome Sequence of Cryptococcus heveanensis BCC8398.</title>
        <authorList>
            <consortium name="The Broad Institute Genome Sequencing Platform"/>
            <person name="Cuomo C."/>
            <person name="Litvintseva A."/>
            <person name="Chen Y."/>
            <person name="Heitman J."/>
            <person name="Sun S."/>
            <person name="Springer D."/>
            <person name="Dromer F."/>
            <person name="Young S.K."/>
            <person name="Zeng Q."/>
            <person name="Gargeya S."/>
            <person name="Fitzgerald M."/>
            <person name="Abouelleil A."/>
            <person name="Alvarado L."/>
            <person name="Berlin A.M."/>
            <person name="Chapman S.B."/>
            <person name="Dewar J."/>
            <person name="Goldberg J."/>
            <person name="Griggs A."/>
            <person name="Gujja S."/>
            <person name="Hansen M."/>
            <person name="Howarth C."/>
            <person name="Imamovic A."/>
            <person name="Larimer J."/>
            <person name="McCowan C."/>
            <person name="Murphy C."/>
            <person name="Pearson M."/>
            <person name="Priest M."/>
            <person name="Roberts A."/>
            <person name="Saif S."/>
            <person name="Shea T."/>
            <person name="Sykes S."/>
            <person name="Wortman J."/>
            <person name="Nusbaum C."/>
            <person name="Birren B."/>
        </authorList>
    </citation>
    <scope>NUCLEOTIDE SEQUENCE [LARGE SCALE GENOMIC DNA]</scope>
    <source>
        <strain evidence="17 18">BCC8398</strain>
    </source>
</reference>
<dbReference type="SUPFAM" id="SSF51445">
    <property type="entry name" value="(Trans)glycosidases"/>
    <property type="match status" value="1"/>
</dbReference>
<dbReference type="OrthoDB" id="68336at2759"/>
<feature type="compositionally biased region" description="Low complexity" evidence="15">
    <location>
        <begin position="244"/>
        <end position="259"/>
    </location>
</feature>
<feature type="transmembrane region" description="Helical" evidence="16">
    <location>
        <begin position="214"/>
        <end position="235"/>
    </location>
</feature>
<dbReference type="PANTHER" id="PTHR16631">
    <property type="entry name" value="GLUCAN 1,3-BETA-GLUCOSIDASE"/>
    <property type="match status" value="1"/>
</dbReference>
<dbReference type="GO" id="GO:0000272">
    <property type="term" value="P:polysaccharide catabolic process"/>
    <property type="evidence" value="ECO:0007669"/>
    <property type="project" value="UniProtKB-KW"/>
</dbReference>
<evidence type="ECO:0000256" key="14">
    <source>
        <dbReference type="ARBA" id="ARBA00043078"/>
    </source>
</evidence>
<accession>A0A1B9H187</accession>
<comment type="similarity">
    <text evidence="3">Belongs to the glycosyl hydrolase 17 family.</text>
</comment>
<dbReference type="EMBL" id="KI669493">
    <property type="protein sequence ID" value="OCF37014.1"/>
    <property type="molecule type" value="Genomic_DNA"/>
</dbReference>
<dbReference type="GO" id="GO:0009986">
    <property type="term" value="C:cell surface"/>
    <property type="evidence" value="ECO:0007669"/>
    <property type="project" value="TreeGrafter"/>
</dbReference>
<keyword evidence="10" id="KW-0961">Cell wall biogenesis/degradation</keyword>
<proteinExistence type="inferred from homology"/>
<feature type="region of interest" description="Disordered" evidence="15">
    <location>
        <begin position="241"/>
        <end position="269"/>
    </location>
</feature>
<dbReference type="InterPro" id="IPR017853">
    <property type="entry name" value="GH"/>
</dbReference>
<dbReference type="GO" id="GO:0009277">
    <property type="term" value="C:fungal-type cell wall"/>
    <property type="evidence" value="ECO:0007669"/>
    <property type="project" value="TreeGrafter"/>
</dbReference>
<protein>
    <recommendedName>
        <fullName evidence="4">glucan endo-1,3-beta-D-glucosidase</fullName>
        <ecNumber evidence="4">3.2.1.39</ecNumber>
    </recommendedName>
    <alternativeName>
        <fullName evidence="14">Endo-1,3-beta-glucanase btgC</fullName>
    </alternativeName>
    <alternativeName>
        <fullName evidence="13">Laminarinase btgC</fullName>
    </alternativeName>
</protein>
<dbReference type="AlphaFoldDB" id="A0A1B9H187"/>
<keyword evidence="7 16" id="KW-0472">Membrane</keyword>
<dbReference type="InterPro" id="IPR050732">
    <property type="entry name" value="Beta-glucan_modifiers"/>
</dbReference>
<dbReference type="Proteomes" id="UP000092666">
    <property type="component" value="Unassembled WGS sequence"/>
</dbReference>
<keyword evidence="16" id="KW-1133">Transmembrane helix</keyword>
<evidence type="ECO:0000256" key="6">
    <source>
        <dbReference type="ARBA" id="ARBA00022801"/>
    </source>
</evidence>
<evidence type="ECO:0000256" key="10">
    <source>
        <dbReference type="ARBA" id="ARBA00023316"/>
    </source>
</evidence>
<reference evidence="18" key="2">
    <citation type="submission" date="2013-12" db="EMBL/GenBank/DDBJ databases">
        <title>Evolution of pathogenesis and genome organization in the Tremellales.</title>
        <authorList>
            <person name="Cuomo C."/>
            <person name="Litvintseva A."/>
            <person name="Heitman J."/>
            <person name="Chen Y."/>
            <person name="Sun S."/>
            <person name="Springer D."/>
            <person name="Dromer F."/>
            <person name="Young S."/>
            <person name="Zeng Q."/>
            <person name="Chapman S."/>
            <person name="Gujja S."/>
            <person name="Saif S."/>
            <person name="Birren B."/>
        </authorList>
    </citation>
    <scope>NUCLEOTIDE SEQUENCE [LARGE SCALE GENOMIC DNA]</scope>
    <source>
        <strain evidence="18">BCC8398</strain>
    </source>
</reference>